<feature type="compositionally biased region" description="Polar residues" evidence="1">
    <location>
        <begin position="318"/>
        <end position="332"/>
    </location>
</feature>
<evidence type="ECO:0000313" key="3">
    <source>
        <dbReference type="Proteomes" id="UP000250140"/>
    </source>
</evidence>
<dbReference type="PANTHER" id="PTHR48100:SF1">
    <property type="entry name" value="HISTIDINE PHOSPHATASE FAMILY PROTEIN-RELATED"/>
    <property type="match status" value="1"/>
</dbReference>
<evidence type="ECO:0000256" key="1">
    <source>
        <dbReference type="SAM" id="MobiDB-lite"/>
    </source>
</evidence>
<proteinExistence type="predicted"/>
<dbReference type="OrthoDB" id="496981at2759"/>
<dbReference type="Proteomes" id="UP000250140">
    <property type="component" value="Unassembled WGS sequence"/>
</dbReference>
<dbReference type="InterPro" id="IPR013078">
    <property type="entry name" value="His_Pase_superF_clade-1"/>
</dbReference>
<reference evidence="2 3" key="1">
    <citation type="journal article" date="2016" name="Nat. Commun.">
        <title>Ectomycorrhizal ecology is imprinted in the genome of the dominant symbiotic fungus Cenococcum geophilum.</title>
        <authorList>
            <consortium name="DOE Joint Genome Institute"/>
            <person name="Peter M."/>
            <person name="Kohler A."/>
            <person name="Ohm R.A."/>
            <person name="Kuo A."/>
            <person name="Krutzmann J."/>
            <person name="Morin E."/>
            <person name="Arend M."/>
            <person name="Barry K.W."/>
            <person name="Binder M."/>
            <person name="Choi C."/>
            <person name="Clum A."/>
            <person name="Copeland A."/>
            <person name="Grisel N."/>
            <person name="Haridas S."/>
            <person name="Kipfer T."/>
            <person name="LaButti K."/>
            <person name="Lindquist E."/>
            <person name="Lipzen A."/>
            <person name="Maire R."/>
            <person name="Meier B."/>
            <person name="Mihaltcheva S."/>
            <person name="Molinier V."/>
            <person name="Murat C."/>
            <person name="Poggeler S."/>
            <person name="Quandt C.A."/>
            <person name="Sperisen C."/>
            <person name="Tritt A."/>
            <person name="Tisserant E."/>
            <person name="Crous P.W."/>
            <person name="Henrissat B."/>
            <person name="Nehls U."/>
            <person name="Egli S."/>
            <person name="Spatafora J.W."/>
            <person name="Grigoriev I.V."/>
            <person name="Martin F.M."/>
        </authorList>
    </citation>
    <scope>NUCLEOTIDE SEQUENCE [LARGE SCALE GENOMIC DNA]</scope>
    <source>
        <strain evidence="2 3">CBS 207.34</strain>
    </source>
</reference>
<feature type="region of interest" description="Disordered" evidence="1">
    <location>
        <begin position="307"/>
        <end position="332"/>
    </location>
</feature>
<evidence type="ECO:0000313" key="2">
    <source>
        <dbReference type="EMBL" id="OCL05838.1"/>
    </source>
</evidence>
<dbReference type="Gene3D" id="3.40.50.1240">
    <property type="entry name" value="Phosphoglycerate mutase-like"/>
    <property type="match status" value="1"/>
</dbReference>
<keyword evidence="3" id="KW-1185">Reference proteome</keyword>
<organism evidence="2 3">
    <name type="scientific">Glonium stellatum</name>
    <dbReference type="NCBI Taxonomy" id="574774"/>
    <lineage>
        <taxon>Eukaryota</taxon>
        <taxon>Fungi</taxon>
        <taxon>Dikarya</taxon>
        <taxon>Ascomycota</taxon>
        <taxon>Pezizomycotina</taxon>
        <taxon>Dothideomycetes</taxon>
        <taxon>Pleosporomycetidae</taxon>
        <taxon>Gloniales</taxon>
        <taxon>Gloniaceae</taxon>
        <taxon>Glonium</taxon>
    </lineage>
</organism>
<dbReference type="EMBL" id="KV750199">
    <property type="protein sequence ID" value="OCL05838.1"/>
    <property type="molecule type" value="Genomic_DNA"/>
</dbReference>
<dbReference type="GO" id="GO:0005737">
    <property type="term" value="C:cytoplasm"/>
    <property type="evidence" value="ECO:0007669"/>
    <property type="project" value="TreeGrafter"/>
</dbReference>
<accession>A0A8E2JQJ1</accession>
<name>A0A8E2JQJ1_9PEZI</name>
<protein>
    <submittedName>
        <fullName evidence="2">Phosphoglycerate mutase-like protein</fullName>
    </submittedName>
</protein>
<dbReference type="AlphaFoldDB" id="A0A8E2JQJ1"/>
<dbReference type="InterPro" id="IPR050275">
    <property type="entry name" value="PGM_Phosphatase"/>
</dbReference>
<dbReference type="PANTHER" id="PTHR48100">
    <property type="entry name" value="BROAD-SPECIFICITY PHOSPHATASE YOR283W-RELATED"/>
    <property type="match status" value="1"/>
</dbReference>
<dbReference type="CDD" id="cd07067">
    <property type="entry name" value="HP_PGM_like"/>
    <property type="match status" value="1"/>
</dbReference>
<gene>
    <name evidence="2" type="ORF">AOQ84DRAFT_399347</name>
</gene>
<dbReference type="InterPro" id="IPR029033">
    <property type="entry name" value="His_PPase_superfam"/>
</dbReference>
<dbReference type="Pfam" id="PF00300">
    <property type="entry name" value="His_Phos_1"/>
    <property type="match status" value="1"/>
</dbReference>
<dbReference type="SUPFAM" id="SSF53254">
    <property type="entry name" value="Phosphoglycerate mutase-like"/>
    <property type="match status" value="1"/>
</dbReference>
<sequence>MGGETATSRTGASQNTYIKYETIKGYFLQDDDKTDSSEFNFRTSNFGLINRSYETDGSLDPAEAKTQWQRFANHVELLNTQSASNVQYKVLFMGRHGQGWHNVAEKKYGTTAWDCYWSKLCGADGITWEDALLTDVGEGQAEEVYDFWRSHMPEQGGGIPPPESYYVSPLARAIQTAEITFGKLGISTFKPVVKEFLREVIGVHTCDLRRSATHIREMFPSYALEEGFVEIDPLWTKDYREPRSAQVVRMTELLDDIFTNDKSTFISFTSHSGAISSLLEALGHREFGLETGGVIPVLVKAETVDGERKKPAIEPSETAPSCTANPTQTALL</sequence>
<dbReference type="GO" id="GO:0016791">
    <property type="term" value="F:phosphatase activity"/>
    <property type="evidence" value="ECO:0007669"/>
    <property type="project" value="TreeGrafter"/>
</dbReference>